<organism evidence="3 4">
    <name type="scientific">Symmachiella dynata</name>
    <dbReference type="NCBI Taxonomy" id="2527995"/>
    <lineage>
        <taxon>Bacteria</taxon>
        <taxon>Pseudomonadati</taxon>
        <taxon>Planctomycetota</taxon>
        <taxon>Planctomycetia</taxon>
        <taxon>Planctomycetales</taxon>
        <taxon>Planctomycetaceae</taxon>
        <taxon>Symmachiella</taxon>
    </lineage>
</organism>
<dbReference type="RefSeq" id="WP_145378275.1">
    <property type="nucleotide sequence ID" value="NZ_CP036276.1"/>
</dbReference>
<dbReference type="NCBIfam" id="NF002674">
    <property type="entry name" value="PRK02399.1-2"/>
    <property type="match status" value="1"/>
</dbReference>
<evidence type="ECO:0000259" key="2">
    <source>
        <dbReference type="Pfam" id="PF23189"/>
    </source>
</evidence>
<dbReference type="CDD" id="cd15488">
    <property type="entry name" value="Tm-1-like"/>
    <property type="match status" value="1"/>
</dbReference>
<feature type="domain" description="UPF0261" evidence="2">
    <location>
        <begin position="186"/>
        <end position="400"/>
    </location>
</feature>
<dbReference type="PANTHER" id="PTHR31862">
    <property type="entry name" value="UPF0261 DOMAIN PROTEIN (AFU_ORTHOLOGUE AFUA_1G10120)"/>
    <property type="match status" value="1"/>
</dbReference>
<feature type="domain" description="UPF0261" evidence="1">
    <location>
        <begin position="2"/>
        <end position="176"/>
    </location>
</feature>
<name>A0A517ZTD9_9PLAN</name>
<protein>
    <submittedName>
        <fullName evidence="3">Uncharacterized protein</fullName>
    </submittedName>
</protein>
<dbReference type="Gene3D" id="3.40.50.12030">
    <property type="entry name" value="Uncharacterised protein family UPF0261, NC domain"/>
    <property type="match status" value="1"/>
</dbReference>
<reference evidence="3 4" key="1">
    <citation type="submission" date="2019-02" db="EMBL/GenBank/DDBJ databases">
        <title>Deep-cultivation of Planctomycetes and their phenomic and genomic characterization uncovers novel biology.</title>
        <authorList>
            <person name="Wiegand S."/>
            <person name="Jogler M."/>
            <person name="Boedeker C."/>
            <person name="Pinto D."/>
            <person name="Vollmers J."/>
            <person name="Rivas-Marin E."/>
            <person name="Kohn T."/>
            <person name="Peeters S.H."/>
            <person name="Heuer A."/>
            <person name="Rast P."/>
            <person name="Oberbeckmann S."/>
            <person name="Bunk B."/>
            <person name="Jeske O."/>
            <person name="Meyerdierks A."/>
            <person name="Storesund J.E."/>
            <person name="Kallscheuer N."/>
            <person name="Luecker S."/>
            <person name="Lage O.M."/>
            <person name="Pohl T."/>
            <person name="Merkel B.J."/>
            <person name="Hornburger P."/>
            <person name="Mueller R.-W."/>
            <person name="Bruemmer F."/>
            <person name="Labrenz M."/>
            <person name="Spormann A.M."/>
            <person name="Op den Camp H."/>
            <person name="Overmann J."/>
            <person name="Amann R."/>
            <person name="Jetten M.S.M."/>
            <person name="Mascher T."/>
            <person name="Medema M.H."/>
            <person name="Devos D.P."/>
            <person name="Kaster A.-K."/>
            <person name="Ovreas L."/>
            <person name="Rohde M."/>
            <person name="Galperin M.Y."/>
            <person name="Jogler C."/>
        </authorList>
    </citation>
    <scope>NUCLEOTIDE SEQUENCE [LARGE SCALE GENOMIC DNA]</scope>
    <source>
        <strain evidence="3 4">Mal52</strain>
    </source>
</reference>
<dbReference type="KEGG" id="sdyn:Mal52_42200"/>
<accession>A0A517ZTD9</accession>
<dbReference type="AlphaFoldDB" id="A0A517ZTD9"/>
<evidence type="ECO:0000313" key="4">
    <source>
        <dbReference type="Proteomes" id="UP000319383"/>
    </source>
</evidence>
<dbReference type="InterPro" id="IPR056778">
    <property type="entry name" value="UPF0261_C"/>
</dbReference>
<evidence type="ECO:0000259" key="1">
    <source>
        <dbReference type="Pfam" id="PF06792"/>
    </source>
</evidence>
<dbReference type="PIRSF" id="PIRSF033271">
    <property type="entry name" value="UCP033271"/>
    <property type="match status" value="1"/>
</dbReference>
<dbReference type="Gene3D" id="3.40.50.12020">
    <property type="entry name" value="Uncharacterised protein family UPF0261, NN domain"/>
    <property type="match status" value="1"/>
</dbReference>
<evidence type="ECO:0000313" key="3">
    <source>
        <dbReference type="EMBL" id="QDU45724.1"/>
    </source>
</evidence>
<dbReference type="InterPro" id="IPR044122">
    <property type="entry name" value="UPF0261_N"/>
</dbReference>
<dbReference type="Proteomes" id="UP000319383">
    <property type="component" value="Chromosome"/>
</dbReference>
<dbReference type="EMBL" id="CP036276">
    <property type="protein sequence ID" value="QDU45724.1"/>
    <property type="molecule type" value="Genomic_DNA"/>
</dbReference>
<dbReference type="Pfam" id="PF23189">
    <property type="entry name" value="UPF0261_C"/>
    <property type="match status" value="1"/>
</dbReference>
<dbReference type="PANTHER" id="PTHR31862:SF1">
    <property type="entry name" value="UPF0261 DOMAIN PROTEIN (AFU_ORTHOLOGUE AFUA_1G10120)"/>
    <property type="match status" value="1"/>
</dbReference>
<dbReference type="InterPro" id="IPR051353">
    <property type="entry name" value="Tobamovirus_resist_UPF0261"/>
</dbReference>
<dbReference type="InterPro" id="IPR008322">
    <property type="entry name" value="UPF0261"/>
</dbReference>
<gene>
    <name evidence="3" type="ORF">Mal52_42200</name>
</gene>
<keyword evidence="4" id="KW-1185">Reference proteome</keyword>
<proteinExistence type="predicted"/>
<sequence length="415" mass="42933">MAVYLIGTLDTKGTETDFVREQLRACGVTEVVVVDAGCLGEPQILADISRETVFELAGTSLAKVRAAGDRGAAITLAAQGVAELIAQRHATGAVDGVLGLGGSAGTTIATSAMRRLPVGIPKLMVSTLASGQVRPYVGDKDILMLNAVVDIAGINRISRAVLGNAARALAGMVTLKAESEERTDDKPLIAATMFGVTTPCIEQARSVLEEAGYEVLVFHATGNGGEAMESLIAEGLIAGVLDITTTELADELVGGVLSAGPDRLTAAGRAGIPQVISVGATDMVNFGPVESIPDEFADRQFYVHNPTVTLMRTTIAENRLLGEEIARKAAVATGPVKILLPLQGVSAIDAEEQPFDDPAARAALFESIHAHGGAVDVLEIDRHINDAEFATTAATALLDILRSRKTSDPPGGPGG</sequence>
<dbReference type="Pfam" id="PF06792">
    <property type="entry name" value="UPF0261"/>
    <property type="match status" value="1"/>
</dbReference>